<keyword evidence="12" id="KW-1185">Reference proteome</keyword>
<sequence length="573" mass="65139">MSTGTDFFSCLRGLQNLVDKDGHPLPPGPPLRYPFLPKYNERILHRWTKKYGPLYSVWMGNQLFVVLNDPTVVRDLLVVHGANFSSRWNFFMKNQTILKGGAITATPYNDTWRKHRRIANTILAPKAVESYSATLDYEAHMLIRSLFHDTKQGLIPVNPAHYAGRYVLNNMLSVTFGTRTGSVADPLVRRALPLGNEFMKLTGPWSNAIDFIKPLQWIPTRIRSRGRKLRKDFLEVYGAMINLVKHRMESGENVPDCLVKSLLEYQEDEKLSWTDMCLLTTAFATGGSHSTSGTIQWFLAFMPSHPEIQAKAHEELDRVIGRDQWPTPEDEMRLPYVRAIIKEVTHHPIFSFPLFCSRPSLSSPFWMATPHCSDNDFVYRGMFIPANTVMMLNCYSLHHNEERYPDPFKFNPDRFMGDDYSSTESSKLPNAMDRDHWAFGAGRRICPGMPVAEKEIFLAISRLLWAFTIQSVPGEPISLDEYEGNSGRTPLPFRIRLSPRHDNVRSVLDARAETLVFLECRLGAVGRIAWHDGNGANLTLPNKVADAVSCQYQDAVLLMAPDQIVAHVQPTKS</sequence>
<evidence type="ECO:0000256" key="5">
    <source>
        <dbReference type="ARBA" id="ARBA00022723"/>
    </source>
</evidence>
<evidence type="ECO:0000256" key="4">
    <source>
        <dbReference type="ARBA" id="ARBA00022617"/>
    </source>
</evidence>
<evidence type="ECO:0000256" key="6">
    <source>
        <dbReference type="ARBA" id="ARBA00023002"/>
    </source>
</evidence>
<dbReference type="EMBL" id="GL945478">
    <property type="protein sequence ID" value="EGO00740.1"/>
    <property type="molecule type" value="Genomic_DNA"/>
</dbReference>
<keyword evidence="7 9" id="KW-0408">Iron</keyword>
<gene>
    <name evidence="11" type="ORF">SERLA73DRAFT_121170</name>
</gene>
<comment type="cofactor">
    <cofactor evidence="1 9">
        <name>heme</name>
        <dbReference type="ChEBI" id="CHEBI:30413"/>
    </cofactor>
</comment>
<evidence type="ECO:0000256" key="9">
    <source>
        <dbReference type="PIRSR" id="PIRSR602401-1"/>
    </source>
</evidence>
<dbReference type="GO" id="GO:0005506">
    <property type="term" value="F:iron ion binding"/>
    <property type="evidence" value="ECO:0007669"/>
    <property type="project" value="InterPro"/>
</dbReference>
<evidence type="ECO:0008006" key="13">
    <source>
        <dbReference type="Google" id="ProtNLM"/>
    </source>
</evidence>
<dbReference type="Proteomes" id="UP000008063">
    <property type="component" value="Unassembled WGS sequence"/>
</dbReference>
<dbReference type="GO" id="GO:0020037">
    <property type="term" value="F:heme binding"/>
    <property type="evidence" value="ECO:0007669"/>
    <property type="project" value="InterPro"/>
</dbReference>
<dbReference type="HOGENOM" id="CLU_001570_2_1_1"/>
<dbReference type="InParanoid" id="F8PSC7"/>
<proteinExistence type="inferred from homology"/>
<dbReference type="GO" id="GO:0016705">
    <property type="term" value="F:oxidoreductase activity, acting on paired donors, with incorporation or reduction of molecular oxygen"/>
    <property type="evidence" value="ECO:0007669"/>
    <property type="project" value="InterPro"/>
</dbReference>
<evidence type="ECO:0000256" key="7">
    <source>
        <dbReference type="ARBA" id="ARBA00023004"/>
    </source>
</evidence>
<dbReference type="SUPFAM" id="SSF48264">
    <property type="entry name" value="Cytochrome P450"/>
    <property type="match status" value="1"/>
</dbReference>
<feature type="binding site" description="axial binding residue" evidence="9">
    <location>
        <position position="446"/>
    </location>
    <ligand>
        <name>heme</name>
        <dbReference type="ChEBI" id="CHEBI:30413"/>
    </ligand>
    <ligandPart>
        <name>Fe</name>
        <dbReference type="ChEBI" id="CHEBI:18248"/>
    </ligandPart>
</feature>
<dbReference type="Pfam" id="PF00067">
    <property type="entry name" value="p450"/>
    <property type="match status" value="1"/>
</dbReference>
<protein>
    <recommendedName>
        <fullName evidence="13">Cytochrome P450</fullName>
    </recommendedName>
</protein>
<dbReference type="InterPro" id="IPR036396">
    <property type="entry name" value="Cyt_P450_sf"/>
</dbReference>
<dbReference type="PROSITE" id="PS00086">
    <property type="entry name" value="CYTOCHROME_P450"/>
    <property type="match status" value="1"/>
</dbReference>
<evidence type="ECO:0000313" key="11">
    <source>
        <dbReference type="EMBL" id="EGO00740.1"/>
    </source>
</evidence>
<accession>F8PSC7</accession>
<dbReference type="PRINTS" id="PR00463">
    <property type="entry name" value="EP450I"/>
</dbReference>
<dbReference type="PANTHER" id="PTHR46300">
    <property type="entry name" value="P450, PUTATIVE (EUROFUNG)-RELATED-RELATED"/>
    <property type="match status" value="1"/>
</dbReference>
<dbReference type="OMA" id="NAMERDH"/>
<reference evidence="12" key="1">
    <citation type="journal article" date="2011" name="Science">
        <title>The plant cell wall-decomposing machinery underlies the functional diversity of forest fungi.</title>
        <authorList>
            <person name="Eastwood D.C."/>
            <person name="Floudas D."/>
            <person name="Binder M."/>
            <person name="Majcherczyk A."/>
            <person name="Schneider P."/>
            <person name="Aerts A."/>
            <person name="Asiegbu F.O."/>
            <person name="Baker S.E."/>
            <person name="Barry K."/>
            <person name="Bendiksby M."/>
            <person name="Blumentritt M."/>
            <person name="Coutinho P.M."/>
            <person name="Cullen D."/>
            <person name="de Vries R.P."/>
            <person name="Gathman A."/>
            <person name="Goodell B."/>
            <person name="Henrissat B."/>
            <person name="Ihrmark K."/>
            <person name="Kauserud H."/>
            <person name="Kohler A."/>
            <person name="LaButti K."/>
            <person name="Lapidus A."/>
            <person name="Lavin J.L."/>
            <person name="Lee Y.-H."/>
            <person name="Lindquist E."/>
            <person name="Lilly W."/>
            <person name="Lucas S."/>
            <person name="Morin E."/>
            <person name="Murat C."/>
            <person name="Oguiza J.A."/>
            <person name="Park J."/>
            <person name="Pisabarro A.G."/>
            <person name="Riley R."/>
            <person name="Rosling A."/>
            <person name="Salamov A."/>
            <person name="Schmidt O."/>
            <person name="Schmutz J."/>
            <person name="Skrede I."/>
            <person name="Stenlid J."/>
            <person name="Wiebenga A."/>
            <person name="Xie X."/>
            <person name="Kuees U."/>
            <person name="Hibbett D.S."/>
            <person name="Hoffmeister D."/>
            <person name="Hoegberg N."/>
            <person name="Martin F."/>
            <person name="Grigoriev I.V."/>
            <person name="Watkinson S.C."/>
        </authorList>
    </citation>
    <scope>NUCLEOTIDE SEQUENCE [LARGE SCALE GENOMIC DNA]</scope>
    <source>
        <strain evidence="12">strain S7.3</strain>
    </source>
</reference>
<dbReference type="InterPro" id="IPR017972">
    <property type="entry name" value="Cyt_P450_CS"/>
</dbReference>
<organism evidence="12">
    <name type="scientific">Serpula lacrymans var. lacrymans (strain S7.3)</name>
    <name type="common">Dry rot fungus</name>
    <dbReference type="NCBI Taxonomy" id="936435"/>
    <lineage>
        <taxon>Eukaryota</taxon>
        <taxon>Fungi</taxon>
        <taxon>Dikarya</taxon>
        <taxon>Basidiomycota</taxon>
        <taxon>Agaricomycotina</taxon>
        <taxon>Agaricomycetes</taxon>
        <taxon>Agaricomycetidae</taxon>
        <taxon>Boletales</taxon>
        <taxon>Coniophorineae</taxon>
        <taxon>Serpulaceae</taxon>
        <taxon>Serpula</taxon>
    </lineage>
</organism>
<dbReference type="Gene3D" id="1.10.630.10">
    <property type="entry name" value="Cytochrome P450"/>
    <property type="match status" value="1"/>
</dbReference>
<evidence type="ECO:0000256" key="1">
    <source>
        <dbReference type="ARBA" id="ARBA00001971"/>
    </source>
</evidence>
<evidence type="ECO:0000256" key="2">
    <source>
        <dbReference type="ARBA" id="ARBA00005179"/>
    </source>
</evidence>
<evidence type="ECO:0000256" key="3">
    <source>
        <dbReference type="ARBA" id="ARBA00010617"/>
    </source>
</evidence>
<dbReference type="InterPro" id="IPR050364">
    <property type="entry name" value="Cytochrome_P450_fung"/>
</dbReference>
<dbReference type="GO" id="GO:0004497">
    <property type="term" value="F:monooxygenase activity"/>
    <property type="evidence" value="ECO:0007669"/>
    <property type="project" value="UniProtKB-KW"/>
</dbReference>
<dbReference type="STRING" id="936435.F8PSC7"/>
<keyword evidence="6 10" id="KW-0560">Oxidoreductase</keyword>
<evidence type="ECO:0000256" key="10">
    <source>
        <dbReference type="RuleBase" id="RU000461"/>
    </source>
</evidence>
<dbReference type="eggNOG" id="KOG0156">
    <property type="taxonomic scope" value="Eukaryota"/>
</dbReference>
<dbReference type="PANTHER" id="PTHR46300:SF11">
    <property type="entry name" value="OXIDOREDUCTASE, PUTATIVE-RELATED"/>
    <property type="match status" value="1"/>
</dbReference>
<comment type="similarity">
    <text evidence="3 10">Belongs to the cytochrome P450 family.</text>
</comment>
<evidence type="ECO:0000313" key="12">
    <source>
        <dbReference type="Proteomes" id="UP000008063"/>
    </source>
</evidence>
<dbReference type="CDD" id="cd11065">
    <property type="entry name" value="CYP64-like"/>
    <property type="match status" value="1"/>
</dbReference>
<comment type="pathway">
    <text evidence="2">Secondary metabolite biosynthesis.</text>
</comment>
<keyword evidence="8 10" id="KW-0503">Monooxygenase</keyword>
<dbReference type="InterPro" id="IPR002401">
    <property type="entry name" value="Cyt_P450_E_grp-I"/>
</dbReference>
<name>F8PSC7_SERL3</name>
<keyword evidence="5 9" id="KW-0479">Metal-binding</keyword>
<dbReference type="AlphaFoldDB" id="F8PSC7"/>
<keyword evidence="4 9" id="KW-0349">Heme</keyword>
<dbReference type="InterPro" id="IPR001128">
    <property type="entry name" value="Cyt_P450"/>
</dbReference>
<evidence type="ECO:0000256" key="8">
    <source>
        <dbReference type="ARBA" id="ARBA00023033"/>
    </source>
</evidence>